<dbReference type="Gene3D" id="3.30.40.10">
    <property type="entry name" value="Zinc/RING finger domain, C3HC4 (zinc finger)"/>
    <property type="match status" value="1"/>
</dbReference>
<keyword evidence="1" id="KW-0479">Metal-binding</keyword>
<feature type="region of interest" description="Disordered" evidence="4">
    <location>
        <begin position="696"/>
        <end position="788"/>
    </location>
</feature>
<evidence type="ECO:0000259" key="5">
    <source>
        <dbReference type="PROSITE" id="PS50090"/>
    </source>
</evidence>
<feature type="domain" description="HTH myb-type" evidence="6">
    <location>
        <begin position="786"/>
        <end position="849"/>
    </location>
</feature>
<dbReference type="SMART" id="SM00249">
    <property type="entry name" value="PHD"/>
    <property type="match status" value="1"/>
</dbReference>
<evidence type="ECO:0000256" key="3">
    <source>
        <dbReference type="ARBA" id="ARBA00022833"/>
    </source>
</evidence>
<dbReference type="InterPro" id="IPR011011">
    <property type="entry name" value="Znf_FYVE_PHD"/>
</dbReference>
<dbReference type="InterPro" id="IPR001965">
    <property type="entry name" value="Znf_PHD"/>
</dbReference>
<dbReference type="SUPFAM" id="SSF46689">
    <property type="entry name" value="Homeodomain-like"/>
    <property type="match status" value="1"/>
</dbReference>
<dbReference type="InterPro" id="IPR009057">
    <property type="entry name" value="Homeodomain-like_sf"/>
</dbReference>
<evidence type="ECO:0000313" key="8">
    <source>
        <dbReference type="Proteomes" id="UP000554482"/>
    </source>
</evidence>
<proteinExistence type="predicted"/>
<feature type="compositionally biased region" description="Basic residues" evidence="4">
    <location>
        <begin position="775"/>
        <end position="788"/>
    </location>
</feature>
<keyword evidence="3" id="KW-0862">Zinc</keyword>
<dbReference type="PROSITE" id="PS50090">
    <property type="entry name" value="MYB_LIKE"/>
    <property type="match status" value="1"/>
</dbReference>
<evidence type="ECO:0000313" key="7">
    <source>
        <dbReference type="EMBL" id="KAF5185651.1"/>
    </source>
</evidence>
<dbReference type="EMBL" id="JABWDY010030397">
    <property type="protein sequence ID" value="KAF5185651.1"/>
    <property type="molecule type" value="Genomic_DNA"/>
</dbReference>
<dbReference type="PANTHER" id="PTHR47863:SF4">
    <property type="entry name" value="RING_FYVE_PHD ZINC FINGER SUPERFAMILY PROTEIN"/>
    <property type="match status" value="1"/>
</dbReference>
<accession>A0A7J6VLL5</accession>
<dbReference type="PROSITE" id="PS51294">
    <property type="entry name" value="HTH_MYB"/>
    <property type="match status" value="1"/>
</dbReference>
<protein>
    <submittedName>
        <fullName evidence="7">SANT/Myb domain</fullName>
    </submittedName>
</protein>
<gene>
    <name evidence="7" type="ORF">FRX31_024761</name>
</gene>
<organism evidence="7 8">
    <name type="scientific">Thalictrum thalictroides</name>
    <name type="common">Rue-anemone</name>
    <name type="synonym">Anemone thalictroides</name>
    <dbReference type="NCBI Taxonomy" id="46969"/>
    <lineage>
        <taxon>Eukaryota</taxon>
        <taxon>Viridiplantae</taxon>
        <taxon>Streptophyta</taxon>
        <taxon>Embryophyta</taxon>
        <taxon>Tracheophyta</taxon>
        <taxon>Spermatophyta</taxon>
        <taxon>Magnoliopsida</taxon>
        <taxon>Ranunculales</taxon>
        <taxon>Ranunculaceae</taxon>
        <taxon>Thalictroideae</taxon>
        <taxon>Thalictrum</taxon>
    </lineage>
</organism>
<dbReference type="Proteomes" id="UP000554482">
    <property type="component" value="Unassembled WGS sequence"/>
</dbReference>
<dbReference type="Gene3D" id="1.10.10.60">
    <property type="entry name" value="Homeodomain-like"/>
    <property type="match status" value="1"/>
</dbReference>
<dbReference type="SMART" id="SM00717">
    <property type="entry name" value="SANT"/>
    <property type="match status" value="1"/>
</dbReference>
<dbReference type="OrthoDB" id="608866at2759"/>
<dbReference type="CDD" id="cd11660">
    <property type="entry name" value="SANT_TRF"/>
    <property type="match status" value="1"/>
</dbReference>
<keyword evidence="2" id="KW-0863">Zinc-finger</keyword>
<dbReference type="PANTHER" id="PTHR47863">
    <property type="entry name" value="RING/FYVE/PHD ZINC FINGER SUPERFAMILY PROTEIN"/>
    <property type="match status" value="1"/>
</dbReference>
<feature type="non-terminal residue" evidence="7">
    <location>
        <position position="853"/>
    </location>
</feature>
<reference evidence="7 8" key="1">
    <citation type="submission" date="2020-06" db="EMBL/GenBank/DDBJ databases">
        <title>Transcriptomic and genomic resources for Thalictrum thalictroides and T. hernandezii: Facilitating candidate gene discovery in an emerging model plant lineage.</title>
        <authorList>
            <person name="Arias T."/>
            <person name="Riano-Pachon D.M."/>
            <person name="Di Stilio V.S."/>
        </authorList>
    </citation>
    <scope>NUCLEOTIDE SEQUENCE [LARGE SCALE GENOMIC DNA]</scope>
    <source>
        <strain evidence="8">cv. WT478/WT964</strain>
        <tissue evidence="7">Leaves</tissue>
    </source>
</reference>
<comment type="caution">
    <text evidence="7">The sequence shown here is derived from an EMBL/GenBank/DDBJ whole genome shotgun (WGS) entry which is preliminary data.</text>
</comment>
<dbReference type="InterPro" id="IPR017930">
    <property type="entry name" value="Myb_dom"/>
</dbReference>
<evidence type="ECO:0000256" key="1">
    <source>
        <dbReference type="ARBA" id="ARBA00022723"/>
    </source>
</evidence>
<feature type="domain" description="Myb-like" evidence="5">
    <location>
        <begin position="784"/>
        <end position="845"/>
    </location>
</feature>
<dbReference type="SUPFAM" id="SSF57903">
    <property type="entry name" value="FYVE/PHD zinc finger"/>
    <property type="match status" value="1"/>
</dbReference>
<evidence type="ECO:0000259" key="6">
    <source>
        <dbReference type="PROSITE" id="PS51294"/>
    </source>
</evidence>
<dbReference type="InterPro" id="IPR001005">
    <property type="entry name" value="SANT/Myb"/>
</dbReference>
<sequence length="853" mass="93666">KSFSEEITNPSATANAWDWVIEFLADLEHVDATFLDDLLSNVPHGYNSLSNNAKDKVVLKRLEKMIATPTTPRAALTYAARRRMLIAAPISFAINPSEPARDFYDRLMSKRGLDTSNFQDNVKVCIRQFILQKRAGLPKCALPKAEVLVECRQVSAKRPNVTGTNSAKVKKVRFADEGPTVYPVGSAINSSNHCTRVNEITPRVSEKLIENIQEAPSEDIIVSGKRKRNEFSKDQLIDLDDAETMLVERNLDHPGLFTLEVPSGGSLSPKQDEGTDLIKEHVVCKRMKKSINDGQTEQCGSGITCNNNSIPQEVLFDGLHGKISVDESINGSGNQTNPETSTGNGEIFNKAHLSCADEVLEIATSNEQNSPMTLVQDSPETDSTKVHQCIRCQKDDQLLICNTCSLVIHENCLGCPASFDGTRKFICPVCLRFQARIALEEVKKKFELAKKKFALASDYLVKFINKELVHEKIVPSETLGGLNDSNMVVNGKFHDGIDANGKQKGIVKNQAIVAQVHQQQAEIGIVHDKTPQAVPCASPISGRDIASIPEGIQPKQVNNRVDGRVVKTQSSLELSSKQGHGNLNEREKITNIHVETSDASNLQQSVNAPKSASSSLSVIANIQYETVSSGEKHANVGKKNADLRELPVNAPNGPSPVLGPETVLSNQVVCLAPNVCAEAVVTDQGLADVGAVNAVEKQQAGTSPRRPSPPLEKNMENKAENENGDGCFEFKRRHSPRKSSQQSVILPHRPMSPSNENVEEVSGNGKGDESESKKPAKRNSKRTCARRKKTVWTPEEEEILKKGVHLYKNGDGRNTPWQQILEYGHDVFQKCRLPTDLKDKWRTMLKSTGSNVV</sequence>
<evidence type="ECO:0000256" key="2">
    <source>
        <dbReference type="ARBA" id="ARBA00022771"/>
    </source>
</evidence>
<evidence type="ECO:0000256" key="4">
    <source>
        <dbReference type="SAM" id="MobiDB-lite"/>
    </source>
</evidence>
<dbReference type="InterPro" id="IPR013083">
    <property type="entry name" value="Znf_RING/FYVE/PHD"/>
</dbReference>
<dbReference type="GO" id="GO:0008270">
    <property type="term" value="F:zinc ion binding"/>
    <property type="evidence" value="ECO:0007669"/>
    <property type="project" value="UniProtKB-KW"/>
</dbReference>
<dbReference type="AlphaFoldDB" id="A0A7J6VLL5"/>
<name>A0A7J6VLL5_THATH</name>
<keyword evidence="8" id="KW-1185">Reference proteome</keyword>